<dbReference type="AlphaFoldDB" id="A0AAV5RMZ5"/>
<dbReference type="Proteomes" id="UP001362899">
    <property type="component" value="Unassembled WGS sequence"/>
</dbReference>
<dbReference type="Gene3D" id="3.40.50.790">
    <property type="match status" value="1"/>
</dbReference>
<keyword evidence="2" id="KW-1185">Reference proteome</keyword>
<organism evidence="1 2">
    <name type="scientific">Starmerella bacillaris</name>
    <name type="common">Yeast</name>
    <name type="synonym">Candida zemplinina</name>
    <dbReference type="NCBI Taxonomy" id="1247836"/>
    <lineage>
        <taxon>Eukaryota</taxon>
        <taxon>Fungi</taxon>
        <taxon>Dikarya</taxon>
        <taxon>Ascomycota</taxon>
        <taxon>Saccharomycotina</taxon>
        <taxon>Dipodascomycetes</taxon>
        <taxon>Dipodascales</taxon>
        <taxon>Trichomonascaceae</taxon>
        <taxon>Starmerella</taxon>
    </lineage>
</organism>
<dbReference type="InterPro" id="IPR016095">
    <property type="entry name" value="Ribosomal_uL1_3-a/b-sand"/>
</dbReference>
<name>A0AAV5RMZ5_STABA</name>
<accession>A0AAV5RMZ5</accession>
<dbReference type="EMBL" id="BTGC01000008">
    <property type="protein sequence ID" value="GMM52123.1"/>
    <property type="molecule type" value="Genomic_DNA"/>
</dbReference>
<proteinExistence type="predicted"/>
<evidence type="ECO:0000313" key="2">
    <source>
        <dbReference type="Proteomes" id="UP001362899"/>
    </source>
</evidence>
<dbReference type="Gene3D" id="3.30.190.20">
    <property type="match status" value="1"/>
</dbReference>
<dbReference type="InterPro" id="IPR028364">
    <property type="entry name" value="Ribosomal_uL1/biogenesis"/>
</dbReference>
<dbReference type="Pfam" id="PF00687">
    <property type="entry name" value="Ribosomal_L1"/>
    <property type="match status" value="1"/>
</dbReference>
<protein>
    <submittedName>
        <fullName evidence="1">Utp30 protein</fullName>
    </submittedName>
</protein>
<reference evidence="1 2" key="1">
    <citation type="journal article" date="2023" name="Elife">
        <title>Identification of key yeast species and microbe-microbe interactions impacting larval growth of Drosophila in the wild.</title>
        <authorList>
            <person name="Mure A."/>
            <person name="Sugiura Y."/>
            <person name="Maeda R."/>
            <person name="Honda K."/>
            <person name="Sakurai N."/>
            <person name="Takahashi Y."/>
            <person name="Watada M."/>
            <person name="Katoh T."/>
            <person name="Gotoh A."/>
            <person name="Gotoh Y."/>
            <person name="Taniguchi I."/>
            <person name="Nakamura K."/>
            <person name="Hayashi T."/>
            <person name="Katayama T."/>
            <person name="Uemura T."/>
            <person name="Hattori Y."/>
        </authorList>
    </citation>
    <scope>NUCLEOTIDE SEQUENCE [LARGE SCALE GENOMIC DNA]</scope>
    <source>
        <strain evidence="1 2">SB-73</strain>
    </source>
</reference>
<dbReference type="InterPro" id="IPR023674">
    <property type="entry name" value="Ribosomal_uL1-like"/>
</dbReference>
<evidence type="ECO:0000313" key="1">
    <source>
        <dbReference type="EMBL" id="GMM52123.1"/>
    </source>
</evidence>
<dbReference type="SUPFAM" id="SSF56808">
    <property type="entry name" value="Ribosomal protein L1"/>
    <property type="match status" value="1"/>
</dbReference>
<comment type="caution">
    <text evidence="1">The sequence shown here is derived from an EMBL/GenBank/DDBJ whole genome shotgun (WGS) entry which is preliminary data.</text>
</comment>
<sequence length="235" mass="26032">MDSVKALVAQSKTDPGIGESVYIQVRLTDEPTTEQQHSPLLLPLPHKFRKKSDITVCLVVKDPASPVEAKLAQSPVTADLFDEVIGVGKLRRRVAGGKRNTTTKLTTQFTKAFTLICVQHKVVEPLVECLGPKYFKTTTTLPVPVSLQHLDNDTAQRKLKLIVKTALQSAQIVMKPKSKVLTILVGDVKMDTKKLFENIVSAVDQCKRKIPSSLGYTAEYYIKTQESIALKFDTE</sequence>
<gene>
    <name evidence="1" type="ORF">DASB73_030860</name>
</gene>